<dbReference type="AlphaFoldDB" id="A0AAV6VRI7"/>
<name>A0AAV6VRI7_9ARAC</name>
<reference evidence="2 3" key="1">
    <citation type="journal article" date="2022" name="Nat. Ecol. Evol.">
        <title>A masculinizing supergene underlies an exaggerated male reproductive morph in a spider.</title>
        <authorList>
            <person name="Hendrickx F."/>
            <person name="De Corte Z."/>
            <person name="Sonet G."/>
            <person name="Van Belleghem S.M."/>
            <person name="Kostlbacher S."/>
            <person name="Vangestel C."/>
        </authorList>
    </citation>
    <scope>NUCLEOTIDE SEQUENCE [LARGE SCALE GENOMIC DNA]</scope>
    <source>
        <strain evidence="2">W744_W776</strain>
    </source>
</reference>
<proteinExistence type="predicted"/>
<evidence type="ECO:0000313" key="3">
    <source>
        <dbReference type="Proteomes" id="UP000827092"/>
    </source>
</evidence>
<dbReference type="Proteomes" id="UP000827092">
    <property type="component" value="Unassembled WGS sequence"/>
</dbReference>
<dbReference type="EMBL" id="JAFNEN010000041">
    <property type="protein sequence ID" value="KAG8198363.1"/>
    <property type="molecule type" value="Genomic_DNA"/>
</dbReference>
<keyword evidence="1" id="KW-0472">Membrane</keyword>
<evidence type="ECO:0000313" key="2">
    <source>
        <dbReference type="EMBL" id="KAG8198363.1"/>
    </source>
</evidence>
<protein>
    <submittedName>
        <fullName evidence="2">Uncharacterized protein</fullName>
    </submittedName>
</protein>
<dbReference type="Gene3D" id="3.15.10.50">
    <property type="match status" value="1"/>
</dbReference>
<dbReference type="InterPro" id="IPR038602">
    <property type="entry name" value="Mite_allergen_7_sf"/>
</dbReference>
<feature type="transmembrane region" description="Helical" evidence="1">
    <location>
        <begin position="39"/>
        <end position="59"/>
    </location>
</feature>
<accession>A0AAV6VRI7</accession>
<evidence type="ECO:0000256" key="1">
    <source>
        <dbReference type="SAM" id="Phobius"/>
    </source>
</evidence>
<keyword evidence="1" id="KW-0812">Transmembrane</keyword>
<keyword evidence="1" id="KW-1133">Transmembrane helix</keyword>
<organism evidence="2 3">
    <name type="scientific">Oedothorax gibbosus</name>
    <dbReference type="NCBI Taxonomy" id="931172"/>
    <lineage>
        <taxon>Eukaryota</taxon>
        <taxon>Metazoa</taxon>
        <taxon>Ecdysozoa</taxon>
        <taxon>Arthropoda</taxon>
        <taxon>Chelicerata</taxon>
        <taxon>Arachnida</taxon>
        <taxon>Araneae</taxon>
        <taxon>Araneomorphae</taxon>
        <taxon>Entelegynae</taxon>
        <taxon>Araneoidea</taxon>
        <taxon>Linyphiidae</taxon>
        <taxon>Erigoninae</taxon>
        <taxon>Oedothorax</taxon>
    </lineage>
</organism>
<comment type="caution">
    <text evidence="2">The sequence shown here is derived from an EMBL/GenBank/DDBJ whole genome shotgun (WGS) entry which is preliminary data.</text>
</comment>
<gene>
    <name evidence="2" type="ORF">JTE90_021611</name>
</gene>
<dbReference type="InterPro" id="IPR020234">
    <property type="entry name" value="Mite_allergen_group-7"/>
</dbReference>
<dbReference type="Pfam" id="PF16984">
    <property type="entry name" value="Grp7_allergen"/>
    <property type="match status" value="1"/>
</dbReference>
<sequence length="258" mass="28184">MDPLDGSTTVSNHSLENYKIGYLVQLSLLAIIPEESRSFMMRLIVLTVIAFCALVGVFADDADLQRRANAYIDSFIEGATNETGGFADPSALEDLKKGFEREFGLIKVKGEVKLFEGTITGLSTLQRKGNVSIMDLDDMVLLTTQLTFRKLNAHYKGAILLNEAGPQFTLNAKISGSKVSMTIVVPSKGGKGDLMSFNINKLQDIRVTIYGLGPFGWSAGFISTLVLNALEQPVAKTASLRIFEHFSKEISKYDFPAA</sequence>
<keyword evidence="3" id="KW-1185">Reference proteome</keyword>